<keyword evidence="2" id="KW-0132">Cell division</keyword>
<gene>
    <name evidence="8" type="ORF">ACJRO7_015038</name>
</gene>
<dbReference type="GO" id="GO:0051301">
    <property type="term" value="P:cell division"/>
    <property type="evidence" value="ECO:0007669"/>
    <property type="project" value="UniProtKB-KW"/>
</dbReference>
<dbReference type="InterPro" id="IPR036322">
    <property type="entry name" value="WD40_repeat_dom_sf"/>
</dbReference>
<keyword evidence="1 7" id="KW-0853">WD repeat</keyword>
<dbReference type="Proteomes" id="UP001634007">
    <property type="component" value="Unassembled WGS sequence"/>
</dbReference>
<name>A0ABD3L285_EUCGL</name>
<feature type="repeat" description="WD" evidence="7">
    <location>
        <begin position="108"/>
        <end position="140"/>
    </location>
</feature>
<dbReference type="Pfam" id="PF00400">
    <property type="entry name" value="WD40"/>
    <property type="match status" value="1"/>
</dbReference>
<dbReference type="PROSITE" id="PS50294">
    <property type="entry name" value="WD_REPEATS_REGION"/>
    <property type="match status" value="1"/>
</dbReference>
<dbReference type="SUPFAM" id="SSF50978">
    <property type="entry name" value="WD40 repeat-like"/>
    <property type="match status" value="1"/>
</dbReference>
<dbReference type="PANTHER" id="PTHR19918:SF8">
    <property type="entry name" value="FI02843P"/>
    <property type="match status" value="1"/>
</dbReference>
<dbReference type="SMART" id="SM00320">
    <property type="entry name" value="WD40"/>
    <property type="match status" value="2"/>
</dbReference>
<dbReference type="EMBL" id="JBJKBG010000003">
    <property type="protein sequence ID" value="KAL3746026.1"/>
    <property type="molecule type" value="Genomic_DNA"/>
</dbReference>
<evidence type="ECO:0000256" key="2">
    <source>
        <dbReference type="ARBA" id="ARBA00022618"/>
    </source>
</evidence>
<evidence type="ECO:0000256" key="1">
    <source>
        <dbReference type="ARBA" id="ARBA00022574"/>
    </source>
</evidence>
<reference evidence="8 9" key="1">
    <citation type="submission" date="2024-11" db="EMBL/GenBank/DDBJ databases">
        <title>Chromosome-level genome assembly of Eucalyptus globulus Labill. provides insights into its genome evolution.</title>
        <authorList>
            <person name="Li X."/>
        </authorList>
    </citation>
    <scope>NUCLEOTIDE SEQUENCE [LARGE SCALE GENOMIC DNA]</scope>
    <source>
        <strain evidence="8">CL2024</strain>
        <tissue evidence="8">Fresh tender leaves</tissue>
    </source>
</reference>
<dbReference type="PANTHER" id="PTHR19918">
    <property type="entry name" value="CELL DIVISION CYCLE 20 CDC20 FIZZY -RELATED"/>
    <property type="match status" value="1"/>
</dbReference>
<evidence type="ECO:0000313" key="9">
    <source>
        <dbReference type="Proteomes" id="UP001634007"/>
    </source>
</evidence>
<keyword evidence="3" id="KW-0677">Repeat</keyword>
<comment type="caution">
    <text evidence="8">The sequence shown here is derived from an EMBL/GenBank/DDBJ whole genome shotgun (WGS) entry which is preliminary data.</text>
</comment>
<keyword evidence="5" id="KW-0131">Cell cycle</keyword>
<dbReference type="InterPro" id="IPR033010">
    <property type="entry name" value="Cdc20/Fizzy"/>
</dbReference>
<dbReference type="PROSITE" id="PS50082">
    <property type="entry name" value="WD_REPEATS_2"/>
    <property type="match status" value="1"/>
</dbReference>
<dbReference type="AlphaFoldDB" id="A0ABD3L285"/>
<dbReference type="Gene3D" id="2.130.10.10">
    <property type="entry name" value="YVTN repeat-like/Quinoprotein amine dehydrogenase"/>
    <property type="match status" value="1"/>
</dbReference>
<evidence type="ECO:0000256" key="4">
    <source>
        <dbReference type="ARBA" id="ARBA00022776"/>
    </source>
</evidence>
<evidence type="ECO:0000256" key="6">
    <source>
        <dbReference type="ARBA" id="ARBA00023425"/>
    </source>
</evidence>
<keyword evidence="4" id="KW-0498">Mitosis</keyword>
<protein>
    <submittedName>
        <fullName evidence="8">Uncharacterized protein</fullName>
    </submittedName>
</protein>
<evidence type="ECO:0000256" key="7">
    <source>
        <dbReference type="PROSITE-ProRule" id="PRU00221"/>
    </source>
</evidence>
<organism evidence="8 9">
    <name type="scientific">Eucalyptus globulus</name>
    <name type="common">Tasmanian blue gum</name>
    <dbReference type="NCBI Taxonomy" id="34317"/>
    <lineage>
        <taxon>Eukaryota</taxon>
        <taxon>Viridiplantae</taxon>
        <taxon>Streptophyta</taxon>
        <taxon>Embryophyta</taxon>
        <taxon>Tracheophyta</taxon>
        <taxon>Spermatophyta</taxon>
        <taxon>Magnoliopsida</taxon>
        <taxon>eudicotyledons</taxon>
        <taxon>Gunneridae</taxon>
        <taxon>Pentapetalae</taxon>
        <taxon>rosids</taxon>
        <taxon>malvids</taxon>
        <taxon>Myrtales</taxon>
        <taxon>Myrtaceae</taxon>
        <taxon>Myrtoideae</taxon>
        <taxon>Eucalypteae</taxon>
        <taxon>Eucalyptus</taxon>
    </lineage>
</organism>
<dbReference type="InterPro" id="IPR001680">
    <property type="entry name" value="WD40_rpt"/>
</dbReference>
<sequence length="350" mass="39586">MQRSKKNSPRSNFSAFVSGSSPRVPIEEEILRIACVLSFLNRVILSCSAMDIDYAHSVFSGGMKWKKSDSPLNRTLDATDILDDYYLNLLDWDAKNVVAIAFSEVVAFNNEDGLVTSVSWAPDGQHIATGLQNSHVQLWDFFAQRQRRPLIPSWFLDLEQSHTTGGMDCKITNNDVRIRSHILASGGEDNLLNLWDRSRASLNLGTQLLRRIEAHTAAGNLLALGGQRCIKFWSTCKDVCLNLVEVGSQVSMLPWSKGERELLKSHGFTKNLLIFWKYPSMRKTAELTSHTSRVLTWHMYYLYAIIDGCTVAFAVGDERLMYQQVFRTPKVAKPAPKTSSEPFAHWHCIR</sequence>
<keyword evidence="9" id="KW-1185">Reference proteome</keyword>
<accession>A0ABD3L285</accession>
<dbReference type="InterPro" id="IPR015943">
    <property type="entry name" value="WD40/YVTN_repeat-like_dom_sf"/>
</dbReference>
<evidence type="ECO:0000256" key="3">
    <source>
        <dbReference type="ARBA" id="ARBA00022737"/>
    </source>
</evidence>
<evidence type="ECO:0000256" key="5">
    <source>
        <dbReference type="ARBA" id="ARBA00023306"/>
    </source>
</evidence>
<proteinExistence type="predicted"/>
<evidence type="ECO:0000313" key="8">
    <source>
        <dbReference type="EMBL" id="KAL3746026.1"/>
    </source>
</evidence>
<comment type="function">
    <text evidence="6">Component of the anaphase promoting complex/cyclosome (APC/C), a cell cycle-regulated E3 ubiquitin-protein ligase complex that controls progression through mitosis and the G1 phase of the cell cycle.</text>
</comment>